<dbReference type="InterPro" id="IPR008733">
    <property type="entry name" value="PEX11"/>
</dbReference>
<evidence type="ECO:0000256" key="2">
    <source>
        <dbReference type="ARBA" id="ARBA00023140"/>
    </source>
</evidence>
<dbReference type="Proteomes" id="UP000694871">
    <property type="component" value="Unplaced"/>
</dbReference>
<proteinExistence type="predicted"/>
<evidence type="ECO:0000256" key="3">
    <source>
        <dbReference type="ARBA" id="ARBA00046271"/>
    </source>
</evidence>
<keyword evidence="1" id="KW-0472">Membrane</keyword>
<protein>
    <submittedName>
        <fullName evidence="5">Peroxisomal membrane protein 11C isoform X1</fullName>
    </submittedName>
</protein>
<evidence type="ECO:0000256" key="1">
    <source>
        <dbReference type="ARBA" id="ARBA00023136"/>
    </source>
</evidence>
<dbReference type="RefSeq" id="XP_015280149.1">
    <property type="nucleotide sequence ID" value="XM_015424663.1"/>
</dbReference>
<name>A0ABM1L2G2_GEKJA</name>
<accession>A0ABM1L2G2</accession>
<dbReference type="PANTHER" id="PTHR20990">
    <property type="entry name" value="PEROXISOMAL BIOGENESIS FACTOR 11"/>
    <property type="match status" value="1"/>
</dbReference>
<dbReference type="PANTHER" id="PTHR20990:SF1">
    <property type="entry name" value="PEROXISOMAL MEMBRANE PROTEIN 11C"/>
    <property type="match status" value="1"/>
</dbReference>
<organism evidence="4 5">
    <name type="scientific">Gekko japonicus</name>
    <name type="common">Schlegel's Japanese gecko</name>
    <dbReference type="NCBI Taxonomy" id="146911"/>
    <lineage>
        <taxon>Eukaryota</taxon>
        <taxon>Metazoa</taxon>
        <taxon>Chordata</taxon>
        <taxon>Craniata</taxon>
        <taxon>Vertebrata</taxon>
        <taxon>Euteleostomi</taxon>
        <taxon>Lepidosauria</taxon>
        <taxon>Squamata</taxon>
        <taxon>Bifurcata</taxon>
        <taxon>Gekkota</taxon>
        <taxon>Gekkonidae</taxon>
        <taxon>Gekkoninae</taxon>
        <taxon>Gekko</taxon>
    </lineage>
</organism>
<sequence>MAAAAQGGLLGRLVSVLETYRGRDRVVRTLCYGCQLAGGALARKDPARAPVGGSLLALAEQLSHCRTVLRLFDDLAMLTYSCQYGLGAKEEDSIVRWLSVLNNLADQLYYPCEHVAWAADAEIVRANAPKWWALSMALWGASLLLGMARSLRILTQLRWKLQAQPSSAKELRAQAKAEALTILSNAADLANAIHWLPPGLLWAGKFPPWLVGLLGTVSSLTGLYQTYEKVSTGTV</sequence>
<dbReference type="GeneID" id="107121698"/>
<evidence type="ECO:0000313" key="4">
    <source>
        <dbReference type="Proteomes" id="UP000694871"/>
    </source>
</evidence>
<reference evidence="5" key="1">
    <citation type="submission" date="2025-08" db="UniProtKB">
        <authorList>
            <consortium name="RefSeq"/>
        </authorList>
    </citation>
    <scope>IDENTIFICATION</scope>
</reference>
<gene>
    <name evidence="5" type="primary">PEX11G</name>
</gene>
<evidence type="ECO:0000313" key="5">
    <source>
        <dbReference type="RefSeq" id="XP_015280149.1"/>
    </source>
</evidence>
<dbReference type="InterPro" id="IPR026510">
    <property type="entry name" value="PEX11C_met"/>
</dbReference>
<keyword evidence="2" id="KW-0576">Peroxisome</keyword>
<comment type="subcellular location">
    <subcellularLocation>
        <location evidence="3">Peroxisome membrane</location>
    </subcellularLocation>
</comment>
<keyword evidence="4" id="KW-1185">Reference proteome</keyword>
<dbReference type="Pfam" id="PF05648">
    <property type="entry name" value="PEX11"/>
    <property type="match status" value="1"/>
</dbReference>